<feature type="domain" description="Calcineurin-like phosphoesterase" evidence="2">
    <location>
        <begin position="1"/>
        <end position="186"/>
    </location>
</feature>
<dbReference type="AlphaFoldDB" id="A0A850HMH2"/>
<keyword evidence="5" id="KW-1185">Reference proteome</keyword>
<protein>
    <submittedName>
        <fullName evidence="4">DNA repair exonuclease</fullName>
    </submittedName>
</protein>
<dbReference type="InterPro" id="IPR050535">
    <property type="entry name" value="DNA_Repair-Maintenance_Comp"/>
</dbReference>
<reference evidence="5 6" key="1">
    <citation type="journal article" date="2020" name="Cell Host Microbe">
        <title>Functional and Genomic Variation between Human-Derived Isolates of Lachnospiraceae Reveals Inter- and Intra-Species Diversity.</title>
        <authorList>
            <person name="Sorbara M.T."/>
            <person name="Littmann E.R."/>
            <person name="Fontana E."/>
            <person name="Moody T.U."/>
            <person name="Kohout C.E."/>
            <person name="Gjonbalaj M."/>
            <person name="Eaton V."/>
            <person name="Seok R."/>
            <person name="Leiner I.M."/>
            <person name="Pamer E.G."/>
        </authorList>
    </citation>
    <scope>NUCLEOTIDE SEQUENCE [LARGE SCALE GENOMIC DNA]</scope>
    <source>
        <strain evidence="4 5">MSK.17.11</strain>
        <strain evidence="3 6">MSK.17.38</strain>
    </source>
</reference>
<reference evidence="4" key="2">
    <citation type="submission" date="2020-02" db="EMBL/GenBank/DDBJ databases">
        <authorList>
            <person name="Littmann E."/>
            <person name="Sorbara M."/>
        </authorList>
    </citation>
    <scope>NUCLEOTIDE SEQUENCE</scope>
    <source>
        <strain evidence="4">MSK.17.11</strain>
        <strain evidence="3">MSK.17.38</strain>
    </source>
</reference>
<dbReference type="RefSeq" id="WP_101696059.1">
    <property type="nucleotide sequence ID" value="NZ_JAAITX010000008.1"/>
</dbReference>
<evidence type="ECO:0000259" key="2">
    <source>
        <dbReference type="Pfam" id="PF00149"/>
    </source>
</evidence>
<organism evidence="4 5">
    <name type="scientific">Dorea phocaeensis</name>
    <dbReference type="NCBI Taxonomy" id="2040291"/>
    <lineage>
        <taxon>Bacteria</taxon>
        <taxon>Bacillati</taxon>
        <taxon>Bacillota</taxon>
        <taxon>Clostridia</taxon>
        <taxon>Lachnospirales</taxon>
        <taxon>Lachnospiraceae</taxon>
        <taxon>Dorea</taxon>
    </lineage>
</organism>
<keyword evidence="4" id="KW-0540">Nuclease</keyword>
<comment type="caution">
    <text evidence="4">The sequence shown here is derived from an EMBL/GenBank/DDBJ whole genome shotgun (WGS) entry which is preliminary data.</text>
</comment>
<evidence type="ECO:0000313" key="3">
    <source>
        <dbReference type="EMBL" id="NSK15338.1"/>
    </source>
</evidence>
<evidence type="ECO:0000313" key="4">
    <source>
        <dbReference type="EMBL" id="NVH59111.1"/>
    </source>
</evidence>
<gene>
    <name evidence="4" type="ORF">G5A66_10775</name>
    <name evidence="3" type="ORF">G5A75_10800</name>
</gene>
<dbReference type="PANTHER" id="PTHR30337">
    <property type="entry name" value="COMPONENT OF ATP-DEPENDENT DSDNA EXONUCLEASE"/>
    <property type="match status" value="1"/>
</dbReference>
<sequence length="351" mass="39973">MKFIHIADIHLGANPDAGSAGKDTRGREMWESLERVTKVCRGEKVDVLLVAGDLFHRQPLLRELKEVNYLFASMEETQVILIAGNHDYLKKDSYYHTFAWAPNVHMILSEEISCVELPELELAVYGCSYYSREIAEEKYQGIYAKHCQKYEILLAHGGDEKHIPIKKNDMVSLGYDYVALGHIHKPQIFEPYPMAYAGALEPIDKNDMGEHGYIKGELTEQGCQFEFVKSALREYISMEIVVDKETTGYELRGKIEEAIAGCGCRNLYKIRITGQRSPETLYDLSAMDPYGNIVELKDETRPAYDYEKLMKQNGENLLGRFIQSLKDSEEDSIEYQALCAGVEALVETRRG</sequence>
<dbReference type="OrthoDB" id="9773856at2"/>
<dbReference type="GO" id="GO:0004527">
    <property type="term" value="F:exonuclease activity"/>
    <property type="evidence" value="ECO:0007669"/>
    <property type="project" value="UniProtKB-KW"/>
</dbReference>
<dbReference type="InterPro" id="IPR029052">
    <property type="entry name" value="Metallo-depent_PP-like"/>
</dbReference>
<keyword evidence="1" id="KW-0378">Hydrolase</keyword>
<evidence type="ECO:0000313" key="6">
    <source>
        <dbReference type="Proteomes" id="UP000701680"/>
    </source>
</evidence>
<dbReference type="CDD" id="cd00840">
    <property type="entry name" value="MPP_Mre11_N"/>
    <property type="match status" value="1"/>
</dbReference>
<dbReference type="EMBL" id="JAAITX010000008">
    <property type="protein sequence ID" value="NVH59111.1"/>
    <property type="molecule type" value="Genomic_DNA"/>
</dbReference>
<dbReference type="Gene3D" id="3.60.21.10">
    <property type="match status" value="1"/>
</dbReference>
<proteinExistence type="predicted"/>
<accession>A0A850HMH2</accession>
<dbReference type="SUPFAM" id="SSF56300">
    <property type="entry name" value="Metallo-dependent phosphatases"/>
    <property type="match status" value="1"/>
</dbReference>
<name>A0A850HMH2_9FIRM</name>
<dbReference type="InterPro" id="IPR004843">
    <property type="entry name" value="Calcineurin-like_PHP"/>
</dbReference>
<dbReference type="EMBL" id="JAAIUO010000008">
    <property type="protein sequence ID" value="NSK15338.1"/>
    <property type="molecule type" value="Genomic_DNA"/>
</dbReference>
<dbReference type="InterPro" id="IPR041796">
    <property type="entry name" value="Mre11_N"/>
</dbReference>
<dbReference type="Proteomes" id="UP000528555">
    <property type="component" value="Unassembled WGS sequence"/>
</dbReference>
<dbReference type="Pfam" id="PF00149">
    <property type="entry name" value="Metallophos"/>
    <property type="match status" value="1"/>
</dbReference>
<dbReference type="Proteomes" id="UP000701680">
    <property type="component" value="Unassembled WGS sequence"/>
</dbReference>
<keyword evidence="4" id="KW-0269">Exonuclease</keyword>
<evidence type="ECO:0000313" key="5">
    <source>
        <dbReference type="Proteomes" id="UP000528555"/>
    </source>
</evidence>
<evidence type="ECO:0000256" key="1">
    <source>
        <dbReference type="ARBA" id="ARBA00022801"/>
    </source>
</evidence>